<name>A0A3M0Z1I9_9BACT</name>
<comment type="caution">
    <text evidence="1">The sequence shown here is derived from an EMBL/GenBank/DDBJ whole genome shotgun (WGS) entry which is preliminary data.</text>
</comment>
<evidence type="ECO:0000313" key="1">
    <source>
        <dbReference type="EMBL" id="RMD77634.1"/>
    </source>
</evidence>
<reference evidence="1 2" key="1">
    <citation type="submission" date="2018-10" db="EMBL/GenBank/DDBJ databases">
        <title>Thermophilic Lithotrophy and Phototrophy in an Intertidal, Iron-rich, Geothermal Spring.</title>
        <authorList>
            <person name="Ward L.M."/>
            <person name="Idei A."/>
            <person name="Nakagawa M."/>
            <person name="Ueno Y."/>
            <person name="Fischer W."/>
            <person name="Mcglynn S.E."/>
        </authorList>
    </citation>
    <scope>NUCLEOTIDE SEQUENCE [LARGE SCALE GENOMIC DNA]</scope>
    <source>
        <strain evidence="1">J137</strain>
    </source>
</reference>
<dbReference type="GO" id="GO:0005840">
    <property type="term" value="C:ribosome"/>
    <property type="evidence" value="ECO:0007669"/>
    <property type="project" value="UniProtKB-KW"/>
</dbReference>
<sequence length="66" mass="8230">MSVVVHPDMPIELALRLFWREANREGVFKFREERRYYVPKSVKVHEKKRVYEKMKRRRRAAARRNK</sequence>
<dbReference type="EMBL" id="RFKV01000015">
    <property type="protein sequence ID" value="RMD77634.1"/>
    <property type="molecule type" value="Genomic_DNA"/>
</dbReference>
<proteinExistence type="predicted"/>
<evidence type="ECO:0000313" key="2">
    <source>
        <dbReference type="Proteomes" id="UP000269410"/>
    </source>
</evidence>
<dbReference type="AlphaFoldDB" id="A0A3M0Z1I9"/>
<dbReference type="Proteomes" id="UP000269410">
    <property type="component" value="Unassembled WGS sequence"/>
</dbReference>
<keyword evidence="1" id="KW-0689">Ribosomal protein</keyword>
<keyword evidence="1" id="KW-0687">Ribonucleoprotein</keyword>
<organism evidence="1 2">
    <name type="scientific">Candidatus Dojkabacteria bacterium</name>
    <dbReference type="NCBI Taxonomy" id="2099670"/>
    <lineage>
        <taxon>Bacteria</taxon>
        <taxon>Candidatus Dojkabacteria</taxon>
    </lineage>
</organism>
<gene>
    <name evidence="1" type="ORF">D6810_00390</name>
</gene>
<protein>
    <submittedName>
        <fullName evidence="1">30S ribosomal protein S21</fullName>
    </submittedName>
</protein>
<accession>A0A3M0Z1I9</accession>